<dbReference type="InterPro" id="IPR042197">
    <property type="entry name" value="Apaf_helical"/>
</dbReference>
<evidence type="ECO:0000313" key="6">
    <source>
        <dbReference type="EMBL" id="KAL3745570.1"/>
    </source>
</evidence>
<feature type="domain" description="TIR" evidence="5">
    <location>
        <begin position="31"/>
        <end position="198"/>
    </location>
</feature>
<dbReference type="FunFam" id="3.40.50.10140:FF:000007">
    <property type="entry name" value="Disease resistance protein (TIR-NBS-LRR class)"/>
    <property type="match status" value="1"/>
</dbReference>
<dbReference type="InterPro" id="IPR044974">
    <property type="entry name" value="Disease_R_plants"/>
</dbReference>
<dbReference type="PROSITE" id="PS50104">
    <property type="entry name" value="TIR"/>
    <property type="match status" value="1"/>
</dbReference>
<dbReference type="SUPFAM" id="SSF52058">
    <property type="entry name" value="L domain-like"/>
    <property type="match status" value="2"/>
</dbReference>
<dbReference type="AlphaFoldDB" id="A0ABD3L0W7"/>
<evidence type="ECO:0000313" key="7">
    <source>
        <dbReference type="Proteomes" id="UP001634007"/>
    </source>
</evidence>
<dbReference type="PRINTS" id="PR00364">
    <property type="entry name" value="DISEASERSIST"/>
</dbReference>
<dbReference type="Pfam" id="PF23598">
    <property type="entry name" value="LRR_14"/>
    <property type="match status" value="1"/>
</dbReference>
<proteinExistence type="predicted"/>
<keyword evidence="7" id="KW-1185">Reference proteome</keyword>
<evidence type="ECO:0000259" key="5">
    <source>
        <dbReference type="PROSITE" id="PS50104"/>
    </source>
</evidence>
<dbReference type="SUPFAM" id="SSF52540">
    <property type="entry name" value="P-loop containing nucleoside triphosphate hydrolases"/>
    <property type="match status" value="1"/>
</dbReference>
<dbReference type="Pfam" id="PF23282">
    <property type="entry name" value="WHD_ROQ1"/>
    <property type="match status" value="1"/>
</dbReference>
<dbReference type="Pfam" id="PF00931">
    <property type="entry name" value="NB-ARC"/>
    <property type="match status" value="1"/>
</dbReference>
<protein>
    <recommendedName>
        <fullName evidence="5">TIR domain-containing protein</fullName>
    </recommendedName>
</protein>
<dbReference type="SMART" id="SM00255">
    <property type="entry name" value="TIR"/>
    <property type="match status" value="1"/>
</dbReference>
<keyword evidence="4" id="KW-0520">NAD</keyword>
<dbReference type="PANTHER" id="PTHR11017:SF570">
    <property type="entry name" value="DISEASE RESISTANCE PROTEIN (TIR-NBS CLASS)-RELATED"/>
    <property type="match status" value="1"/>
</dbReference>
<dbReference type="PANTHER" id="PTHR11017">
    <property type="entry name" value="LEUCINE-RICH REPEAT-CONTAINING PROTEIN"/>
    <property type="match status" value="1"/>
</dbReference>
<dbReference type="InterPro" id="IPR035897">
    <property type="entry name" value="Toll_tir_struct_dom_sf"/>
</dbReference>
<dbReference type="InterPro" id="IPR000157">
    <property type="entry name" value="TIR_dom"/>
</dbReference>
<organism evidence="6 7">
    <name type="scientific">Eucalyptus globulus</name>
    <name type="common">Tasmanian blue gum</name>
    <dbReference type="NCBI Taxonomy" id="34317"/>
    <lineage>
        <taxon>Eukaryota</taxon>
        <taxon>Viridiplantae</taxon>
        <taxon>Streptophyta</taxon>
        <taxon>Embryophyta</taxon>
        <taxon>Tracheophyta</taxon>
        <taxon>Spermatophyta</taxon>
        <taxon>Magnoliopsida</taxon>
        <taxon>eudicotyledons</taxon>
        <taxon>Gunneridae</taxon>
        <taxon>Pentapetalae</taxon>
        <taxon>rosids</taxon>
        <taxon>malvids</taxon>
        <taxon>Myrtales</taxon>
        <taxon>Myrtaceae</taxon>
        <taxon>Myrtoideae</taxon>
        <taxon>Eucalypteae</taxon>
        <taxon>Eucalyptus</taxon>
    </lineage>
</organism>
<evidence type="ECO:0000256" key="4">
    <source>
        <dbReference type="ARBA" id="ARBA00023027"/>
    </source>
</evidence>
<accession>A0ABD3L0W7</accession>
<sequence length="1033" mass="117514">METRAPINDIGEAGSSRKHKPVQITEAVEGWDYEVFLSFRGPDTRIGIADYLYISLKEAGIRTYRDNEELHFGEEIGPELLGAIEQSKVSIPIFSNGYASSRWCLNELAHMVDCRRKGQIIMPIFYYVEPSEVQNQTGGYSEALLAHENKKSVDDETMRKWRAALNEVGGLKGWDIQNGDRHEGQLVKHIITKVLSALKKAYLVITDFLVGVDNNVKDILGMISTNIDDVKIVGIHGMGGIGKMTLAKVVYNKLSQDFDDCCFLDDVRETSNLKGIVYLQNHLISDLSKRALPFANCVDEGIMMIEERFSSKKALIFLDDVDEKSQLIALLGRRCCFGPGSQILITTRNAIVLREFDVKLIYPVGEMDSNRLLQLFSKHAFRRDHPPPEKLELSREIVKIAQGLPLVLEVMGSTLSWCEQREDIWDEYLEKWKMGHIEAIQSKLIISYEALDPCQRQIFLDIACLFIGYDKNIVMYMWKDCGLCPAHGLEVLQMMSLIKIGKGNELWMHDHLKDLGREIASQETLSLKFDEFLEYCFPLERFATLPNLRFLQADSTSLNSNSVERFLSEAALLWHNKSLIFSTMNILKRNRQLLPNLRWLTWHNFPLQAHLMTYFSMNNLVILDFSWSNITYNWGGWRHIKRACKLKVLNLANCTHLTKTPDLSELLTLERLILDDCYRLAEIDSSINKLKNLIFLSLIACRELQYLPKELGGLPSLAELLLDGTSIREIPEWWALDKLENPNVHNSPSVKTSGSINCLTSLSKLSLVSTFITHLPDSIGALTSLERLNLKRCRINKLPYSIGKLRSLTESDLFCTGITKLPDSMECLENLKALIVFEGYDSESISALPKLPKSLTSLALSSMSLEAIPDLSNLINLELLLLFMGEPDISSLSEFAEDPMPWWLGRLSKLQSLVLCIPHMTSLSPELGDLSHLKFLYLFQCASLQCIPQISSSILKLYIMSCWSLTTLDISNLKTLSQLRILDTPVEDLSGRELLDNLLEWKIEKNENNEKSYISVIEELVKMVLDWHSIRNI</sequence>
<evidence type="ECO:0000256" key="2">
    <source>
        <dbReference type="ARBA" id="ARBA00022737"/>
    </source>
</evidence>
<dbReference type="SUPFAM" id="SSF52200">
    <property type="entry name" value="Toll/Interleukin receptor TIR domain"/>
    <property type="match status" value="1"/>
</dbReference>
<dbReference type="InterPro" id="IPR027417">
    <property type="entry name" value="P-loop_NTPase"/>
</dbReference>
<dbReference type="InterPro" id="IPR002182">
    <property type="entry name" value="NB-ARC"/>
</dbReference>
<reference evidence="6 7" key="1">
    <citation type="submission" date="2024-11" db="EMBL/GenBank/DDBJ databases">
        <title>Chromosome-level genome assembly of Eucalyptus globulus Labill. provides insights into its genome evolution.</title>
        <authorList>
            <person name="Li X."/>
        </authorList>
    </citation>
    <scope>NUCLEOTIDE SEQUENCE [LARGE SCALE GENOMIC DNA]</scope>
    <source>
        <strain evidence="6">CL2024</strain>
        <tissue evidence="6">Fresh tender leaves</tissue>
    </source>
</reference>
<dbReference type="Gene3D" id="3.40.50.300">
    <property type="entry name" value="P-loop containing nucleotide triphosphate hydrolases"/>
    <property type="match status" value="1"/>
</dbReference>
<gene>
    <name evidence="6" type="ORF">ACJRO7_014653</name>
</gene>
<dbReference type="Pfam" id="PF01582">
    <property type="entry name" value="TIR"/>
    <property type="match status" value="1"/>
</dbReference>
<dbReference type="Proteomes" id="UP001634007">
    <property type="component" value="Unassembled WGS sequence"/>
</dbReference>
<dbReference type="InterPro" id="IPR003591">
    <property type="entry name" value="Leu-rich_rpt_typical-subtyp"/>
</dbReference>
<dbReference type="GO" id="GO:0006952">
    <property type="term" value="P:defense response"/>
    <property type="evidence" value="ECO:0007669"/>
    <property type="project" value="UniProtKB-KW"/>
</dbReference>
<evidence type="ECO:0000256" key="3">
    <source>
        <dbReference type="ARBA" id="ARBA00022821"/>
    </source>
</evidence>
<dbReference type="Gene3D" id="1.10.8.430">
    <property type="entry name" value="Helical domain of apoptotic protease-activating factors"/>
    <property type="match status" value="1"/>
</dbReference>
<keyword evidence="2" id="KW-0677">Repeat</keyword>
<dbReference type="GO" id="GO:0051707">
    <property type="term" value="P:response to other organism"/>
    <property type="evidence" value="ECO:0007669"/>
    <property type="project" value="UniProtKB-ARBA"/>
</dbReference>
<dbReference type="Gene3D" id="3.40.50.10140">
    <property type="entry name" value="Toll/interleukin-1 receptor homology (TIR) domain"/>
    <property type="match status" value="1"/>
</dbReference>
<keyword evidence="1" id="KW-0433">Leucine-rich repeat</keyword>
<keyword evidence="3" id="KW-0611">Plant defense</keyword>
<name>A0ABD3L0W7_EUCGL</name>
<dbReference type="InterPro" id="IPR058192">
    <property type="entry name" value="WHD_ROQ1-like"/>
</dbReference>
<dbReference type="InterPro" id="IPR055414">
    <property type="entry name" value="LRR_R13L4/SHOC2-like"/>
</dbReference>
<comment type="caution">
    <text evidence="6">The sequence shown here is derived from an EMBL/GenBank/DDBJ whole genome shotgun (WGS) entry which is preliminary data.</text>
</comment>
<dbReference type="SMART" id="SM00369">
    <property type="entry name" value="LRR_TYP"/>
    <property type="match status" value="4"/>
</dbReference>
<dbReference type="EMBL" id="JBJKBG010000003">
    <property type="protein sequence ID" value="KAL3745570.1"/>
    <property type="molecule type" value="Genomic_DNA"/>
</dbReference>
<evidence type="ECO:0000256" key="1">
    <source>
        <dbReference type="ARBA" id="ARBA00022614"/>
    </source>
</evidence>
<dbReference type="InterPro" id="IPR032675">
    <property type="entry name" value="LRR_dom_sf"/>
</dbReference>
<dbReference type="Gene3D" id="3.80.10.10">
    <property type="entry name" value="Ribonuclease Inhibitor"/>
    <property type="match status" value="3"/>
</dbReference>